<accession>A0ABR5NAY7</accession>
<organism evidence="2 3">
    <name type="scientific">Brevibacillus choshinensis</name>
    <dbReference type="NCBI Taxonomy" id="54911"/>
    <lineage>
        <taxon>Bacteria</taxon>
        <taxon>Bacillati</taxon>
        <taxon>Bacillota</taxon>
        <taxon>Bacilli</taxon>
        <taxon>Bacillales</taxon>
        <taxon>Paenibacillaceae</taxon>
        <taxon>Brevibacillus</taxon>
    </lineage>
</organism>
<keyword evidence="3" id="KW-1185">Reference proteome</keyword>
<sequence>MWDTKGVTNAEAAVSAVPMKTSSGSTQKAATELSSDSVNGRGSTMIQEGDKVVFLKDGVRGIVIRVEEDRCHVLWEDEFVSWEKIELLRLEKK</sequence>
<dbReference type="RefSeq" id="WP_055743002.1">
    <property type="nucleotide sequence ID" value="NZ_LJJB01000007.1"/>
</dbReference>
<feature type="region of interest" description="Disordered" evidence="1">
    <location>
        <begin position="16"/>
        <end position="42"/>
    </location>
</feature>
<dbReference type="EMBL" id="LJJB01000007">
    <property type="protein sequence ID" value="KQL48711.1"/>
    <property type="molecule type" value="Genomic_DNA"/>
</dbReference>
<evidence type="ECO:0000256" key="1">
    <source>
        <dbReference type="SAM" id="MobiDB-lite"/>
    </source>
</evidence>
<feature type="compositionally biased region" description="Polar residues" evidence="1">
    <location>
        <begin position="20"/>
        <end position="42"/>
    </location>
</feature>
<proteinExistence type="predicted"/>
<dbReference type="Proteomes" id="UP000051063">
    <property type="component" value="Unassembled WGS sequence"/>
</dbReference>
<reference evidence="2 3" key="1">
    <citation type="submission" date="2015-09" db="EMBL/GenBank/DDBJ databases">
        <title>Genome sequencing project for genomic taxonomy and phylogenomics of Bacillus-like bacteria.</title>
        <authorList>
            <person name="Liu B."/>
            <person name="Wang J."/>
            <person name="Zhu Y."/>
            <person name="Liu G."/>
            <person name="Chen Q."/>
            <person name="Chen Z."/>
            <person name="Lan J."/>
            <person name="Che J."/>
            <person name="Ge C."/>
            <person name="Shi H."/>
            <person name="Pan Z."/>
            <person name="Liu X."/>
        </authorList>
    </citation>
    <scope>NUCLEOTIDE SEQUENCE [LARGE SCALE GENOMIC DNA]</scope>
    <source>
        <strain evidence="2 3">DSM 8552</strain>
    </source>
</reference>
<name>A0ABR5NAY7_BRECH</name>
<evidence type="ECO:0000313" key="2">
    <source>
        <dbReference type="EMBL" id="KQL48711.1"/>
    </source>
</evidence>
<comment type="caution">
    <text evidence="2">The sequence shown here is derived from an EMBL/GenBank/DDBJ whole genome shotgun (WGS) entry which is preliminary data.</text>
</comment>
<evidence type="ECO:0000313" key="3">
    <source>
        <dbReference type="Proteomes" id="UP000051063"/>
    </source>
</evidence>
<protein>
    <recommendedName>
        <fullName evidence="4">Preprotein translocase subunit YajC</fullName>
    </recommendedName>
</protein>
<gene>
    <name evidence="2" type="ORF">AN963_02605</name>
</gene>
<evidence type="ECO:0008006" key="4">
    <source>
        <dbReference type="Google" id="ProtNLM"/>
    </source>
</evidence>